<evidence type="ECO:0000313" key="3">
    <source>
        <dbReference type="Proteomes" id="UP000273998"/>
    </source>
</evidence>
<name>A0AAX1Y8J0_STRSL</name>
<dbReference type="Proteomes" id="UP000273998">
    <property type="component" value="Unassembled WGS sequence"/>
</dbReference>
<dbReference type="Pfam" id="PF01935">
    <property type="entry name" value="DUF87"/>
    <property type="match status" value="1"/>
</dbReference>
<gene>
    <name evidence="2" type="ORF">D8867_10635</name>
</gene>
<accession>A0AAX1Y8J0</accession>
<protein>
    <submittedName>
        <fullName evidence="2">AAA-like domain protein</fullName>
    </submittedName>
</protein>
<dbReference type="RefSeq" id="WP_125411995.1">
    <property type="nucleotide sequence ID" value="NZ_JALDUD010000022.1"/>
</dbReference>
<dbReference type="Gene3D" id="3.40.50.300">
    <property type="entry name" value="P-loop containing nucleotide triphosphate hydrolases"/>
    <property type="match status" value="2"/>
</dbReference>
<dbReference type="InterPro" id="IPR027417">
    <property type="entry name" value="P-loop_NTPase"/>
</dbReference>
<comment type="caution">
    <text evidence="2">The sequence shown here is derived from an EMBL/GenBank/DDBJ whole genome shotgun (WGS) entry which is preliminary data.</text>
</comment>
<dbReference type="PANTHER" id="PTHR42957:SF1">
    <property type="entry name" value="HELICASE MJ1565-RELATED"/>
    <property type="match status" value="1"/>
</dbReference>
<dbReference type="PANTHER" id="PTHR42957">
    <property type="entry name" value="HELICASE MJ1565-RELATED"/>
    <property type="match status" value="1"/>
</dbReference>
<evidence type="ECO:0000259" key="1">
    <source>
        <dbReference type="Pfam" id="PF01935"/>
    </source>
</evidence>
<dbReference type="EMBL" id="RJNF01000049">
    <property type="protein sequence ID" value="RSI52593.1"/>
    <property type="molecule type" value="Genomic_DNA"/>
</dbReference>
<reference evidence="2 3" key="1">
    <citation type="submission" date="2018-11" db="EMBL/GenBank/DDBJ databases">
        <title>Species Designations Belie Phenotypic and Genotypic Heterogeneity in Oral Streptococci.</title>
        <authorList>
            <person name="Velsko I."/>
        </authorList>
    </citation>
    <scope>NUCLEOTIDE SEQUENCE [LARGE SCALE GENOMIC DNA]</scope>
    <source>
        <strain evidence="2 3">BCC42</strain>
    </source>
</reference>
<dbReference type="CDD" id="cd01127">
    <property type="entry name" value="TrwB_TraG_TraD_VirD4"/>
    <property type="match status" value="1"/>
</dbReference>
<sequence>MAKIQDYLKIKIGTVQIVDTKKITVSVDEEGILNRLKINDLLILSGNNDNEKLIGMVTKVSKKRIDIDEEVIDENVDYSYNFCNVTLVGTFYVKLAPEKNNIFRRAVNTYPEINSPVFLADGDALSLIMNSLDSDIDNKGLVIGKYASNKSVEAILDGNKLFQRHASIVGSTGSGKSFTVANILEKANDLDYSNVIVFDLHGEYNELSYAKQIKINSNDGLHIPLWFFNYEEIHSLFIESAEGTSSNQRAIVIKYILENKKNYIDTHMKHLSSELITADTPIPFSAVGLKEFLESENIKEEETGEVYKSGDKKGQPKTKQGQYYGKLTNLITRLQTKIDDKKYSFIFNEESTSESGYLNTFISEIMDNSDKIKVIDLSEVPSDILSIVIGIVTRLVYDVQFWMTPQTDETRHPLAFICDEAHLYMPRDTSKMKAVENKSLEIFERIAKEGRKYGVSLVIVSQRPAELNTTIISQCNNIISLKITNDRDKSAVSTMLTDSLIGLVDVLPNLDVGECIVIGDSIKLPTKIILDKPKEEPKSSTINFWDRWYDGKDTVFDIDSAINNLIQQSR</sequence>
<dbReference type="InterPro" id="IPR002789">
    <property type="entry name" value="HerA_central"/>
</dbReference>
<dbReference type="AlphaFoldDB" id="A0AAX1Y8J0"/>
<dbReference type="SUPFAM" id="SSF52540">
    <property type="entry name" value="P-loop containing nucleoside triphosphate hydrolases"/>
    <property type="match status" value="1"/>
</dbReference>
<dbReference type="InterPro" id="IPR008571">
    <property type="entry name" value="HerA-like"/>
</dbReference>
<evidence type="ECO:0000313" key="2">
    <source>
        <dbReference type="EMBL" id="RSI52593.1"/>
    </source>
</evidence>
<feature type="domain" description="Helicase HerA central" evidence="1">
    <location>
        <begin position="142"/>
        <end position="395"/>
    </location>
</feature>
<organism evidence="2 3">
    <name type="scientific">Streptococcus salivarius</name>
    <dbReference type="NCBI Taxonomy" id="1304"/>
    <lineage>
        <taxon>Bacteria</taxon>
        <taxon>Bacillati</taxon>
        <taxon>Bacillota</taxon>
        <taxon>Bacilli</taxon>
        <taxon>Lactobacillales</taxon>
        <taxon>Streptococcaceae</taxon>
        <taxon>Streptococcus</taxon>
    </lineage>
</organism>
<proteinExistence type="predicted"/>